<comment type="caution">
    <text evidence="2">The sequence shown here is derived from an EMBL/GenBank/DDBJ whole genome shotgun (WGS) entry which is preliminary data.</text>
</comment>
<accession>A0A699Z688</accession>
<gene>
    <name evidence="2" type="ORF">HaLaN_13565</name>
</gene>
<reference evidence="2 3" key="1">
    <citation type="submission" date="2020-02" db="EMBL/GenBank/DDBJ databases">
        <title>Draft genome sequence of Haematococcus lacustris strain NIES-144.</title>
        <authorList>
            <person name="Morimoto D."/>
            <person name="Nakagawa S."/>
            <person name="Yoshida T."/>
            <person name="Sawayama S."/>
        </authorList>
    </citation>
    <scope>NUCLEOTIDE SEQUENCE [LARGE SCALE GENOMIC DNA]</scope>
    <source>
        <strain evidence="2 3">NIES-144</strain>
    </source>
</reference>
<dbReference type="EMBL" id="BLLF01001086">
    <property type="protein sequence ID" value="GFH17030.1"/>
    <property type="molecule type" value="Genomic_DNA"/>
</dbReference>
<dbReference type="Proteomes" id="UP000485058">
    <property type="component" value="Unassembled WGS sequence"/>
</dbReference>
<evidence type="ECO:0000313" key="2">
    <source>
        <dbReference type="EMBL" id="GFH17030.1"/>
    </source>
</evidence>
<dbReference type="AlphaFoldDB" id="A0A699Z688"/>
<feature type="non-terminal residue" evidence="2">
    <location>
        <position position="1"/>
    </location>
</feature>
<organism evidence="2 3">
    <name type="scientific">Haematococcus lacustris</name>
    <name type="common">Green alga</name>
    <name type="synonym">Haematococcus pluvialis</name>
    <dbReference type="NCBI Taxonomy" id="44745"/>
    <lineage>
        <taxon>Eukaryota</taxon>
        <taxon>Viridiplantae</taxon>
        <taxon>Chlorophyta</taxon>
        <taxon>core chlorophytes</taxon>
        <taxon>Chlorophyceae</taxon>
        <taxon>CS clade</taxon>
        <taxon>Chlamydomonadales</taxon>
        <taxon>Haematococcaceae</taxon>
        <taxon>Haematococcus</taxon>
    </lineage>
</organism>
<name>A0A699Z688_HAELA</name>
<feature type="region of interest" description="Disordered" evidence="1">
    <location>
        <begin position="1"/>
        <end position="49"/>
    </location>
</feature>
<evidence type="ECO:0000256" key="1">
    <source>
        <dbReference type="SAM" id="MobiDB-lite"/>
    </source>
</evidence>
<protein>
    <submittedName>
        <fullName evidence="2">Uncharacterized protein</fullName>
    </submittedName>
</protein>
<keyword evidence="3" id="KW-1185">Reference proteome</keyword>
<proteinExistence type="predicted"/>
<evidence type="ECO:0000313" key="3">
    <source>
        <dbReference type="Proteomes" id="UP000485058"/>
    </source>
</evidence>
<feature type="compositionally biased region" description="Basic and acidic residues" evidence="1">
    <location>
        <begin position="30"/>
        <end position="39"/>
    </location>
</feature>
<sequence>MAKKKQKGGVKEKKGPPKKQKASRSPQGKQRQERRDGWNNRRRQVTGRARLVIRVPEGAVLRGCKKTRRKLRAHLQLRAKNLPNVPGGLTHPGICL</sequence>